<evidence type="ECO:0000256" key="1">
    <source>
        <dbReference type="SAM" id="MobiDB-lite"/>
    </source>
</evidence>
<organism evidence="2 3">
    <name type="scientific">candidate division MSBL1 archaeon SCGC-AAA382A20</name>
    <dbReference type="NCBI Taxonomy" id="1698280"/>
    <lineage>
        <taxon>Archaea</taxon>
        <taxon>Methanobacteriati</taxon>
        <taxon>Methanobacteriota</taxon>
        <taxon>candidate division MSBL1</taxon>
    </lineage>
</organism>
<sequence>MATGKDEFEISSSISESETEIMERASDQITSILSPGSRSWALRNPGRRVNTTLPPAGIFSEYPFQLSLSIKYQLDIFL</sequence>
<comment type="caution">
    <text evidence="2">The sequence shown here is derived from an EMBL/GenBank/DDBJ whole genome shotgun (WGS) entry which is preliminary data.</text>
</comment>
<gene>
    <name evidence="2" type="ORF">AKJ51_01755</name>
</gene>
<dbReference type="AlphaFoldDB" id="A0A133VLF8"/>
<accession>A0A133VLF8</accession>
<proteinExistence type="predicted"/>
<feature type="region of interest" description="Disordered" evidence="1">
    <location>
        <begin position="1"/>
        <end position="21"/>
    </location>
</feature>
<evidence type="ECO:0000313" key="3">
    <source>
        <dbReference type="Proteomes" id="UP000070263"/>
    </source>
</evidence>
<dbReference type="Proteomes" id="UP000070263">
    <property type="component" value="Unassembled WGS sequence"/>
</dbReference>
<name>A0A133VLF8_9EURY</name>
<reference evidence="2 3" key="1">
    <citation type="journal article" date="2016" name="Sci. Rep.">
        <title>Metabolic traits of an uncultured archaeal lineage -MSBL1- from brine pools of the Red Sea.</title>
        <authorList>
            <person name="Mwirichia R."/>
            <person name="Alam I."/>
            <person name="Rashid M."/>
            <person name="Vinu M."/>
            <person name="Ba-Alawi W."/>
            <person name="Anthony Kamau A."/>
            <person name="Kamanda Ngugi D."/>
            <person name="Goker M."/>
            <person name="Klenk H.P."/>
            <person name="Bajic V."/>
            <person name="Stingl U."/>
        </authorList>
    </citation>
    <scope>NUCLEOTIDE SEQUENCE [LARGE SCALE GENOMIC DNA]</scope>
    <source>
        <strain evidence="2">SCGC-AAA382A20</strain>
    </source>
</reference>
<keyword evidence="3" id="KW-1185">Reference proteome</keyword>
<evidence type="ECO:0000313" key="2">
    <source>
        <dbReference type="EMBL" id="KXB07247.1"/>
    </source>
</evidence>
<dbReference type="EMBL" id="LHYE01000012">
    <property type="protein sequence ID" value="KXB07247.1"/>
    <property type="molecule type" value="Genomic_DNA"/>
</dbReference>
<protein>
    <submittedName>
        <fullName evidence="2">Uncharacterized protein</fullName>
    </submittedName>
</protein>